<feature type="compositionally biased region" description="Low complexity" evidence="1">
    <location>
        <begin position="997"/>
        <end position="1025"/>
    </location>
</feature>
<feature type="compositionally biased region" description="Low complexity" evidence="1">
    <location>
        <begin position="952"/>
        <end position="976"/>
    </location>
</feature>
<dbReference type="InterPro" id="IPR036623">
    <property type="entry name" value="Hemimethylated_DNA-bd_sf"/>
</dbReference>
<sequence length="1082" mass="119822">MTTSAPPPQQQLDSTNLLPVLPDDCIYEVFQHLSANDLANASKTCRSWNKLSEKNSLWQQLCLERWRTWPPPPPFSSYYDDQRDHNGVLHRSFDGMSLHHNQQHQRHYGSSNSQEDNYYKRKGGSSSTSSFSKYPSPLEKLPDMHLPSQWYSTSHPPYDLESWKQVYRERHEKDHIIRMLLDEMVEDSRNRMRHMDGIAGIGMGLARDVLENIIHGRNGEIKNLSRTFYAQKTLKRLQRGWVLDQWRGYRSGYQGFPVWQGCGLMSMFSDQTMELADLDRQFQELADEFLAVSPPIPAAGVESTGGSLYREDDSDGAESISTAAAPPVYVNSNNHYLAGIDRYSPGSFLDSSSSSGRISSSLFGGPATGSASNKGTMTPDKDRMQERIDETHEQYQRHYDSQVERMKDLIRFFTREKGFKGNTENYYDPFNSLIDKVLTRKVGIPISLCIVFAELAERVGIHGVELMGFPQHFMIRYHPLPPRGGHHGSPMLGDDGGSTRAGGGRSSLLVPPTFFLDLFHPPHRLLSTDEYEDYFTSLNIPQPPNVYRDLPTPPLEIFLRCLRNIILAVEQTGGAGRIGSDHQTSLYSGITQLVALHPIEEWGLYVLWLKYLSNFWPEDVGFVRTAIEDMELSDHRRTAGRRSAASPPLQQQSQRSHHTYVRGRGGLHAAAGSAGQYTTSLSTQETVKILRAHVRELEMADEAGDVGEIRRRRRPKVVAKSYSPLAGSSSSVSSPDPLLSSVDHHPPGQRGTSSSVLAEGVAGAESTASASSPTMDSHVSHAHHQYLRQNSISGEQQSGPSSSMNPMPLSSSSVEGGISDRPRVATVFGGEERRRPEPEYYVGEVFRHLIYRYTECEAEEGWIRSMGIDMLSHGRHQPFYNALLNDGSKRYVAQENIQVLFREYRQGVGAGAEGRQGDAADQIPLDLAAMLSAAGATVVPLTASVPVAGVGSEEGNAVEESNSSSSETSQAPPSSSAVVIEGEATTDEENTDTMAIDPATDSTAAPTTPASAPAPGPTGTAATTPSSILSNMTFTVYNVEFSELGPLDIESVGQYFEAWDNKRGHYVMNKELRKVYPTEDYL</sequence>
<feature type="compositionally biased region" description="Low complexity" evidence="1">
    <location>
        <begin position="728"/>
        <end position="741"/>
    </location>
</feature>
<feature type="compositionally biased region" description="Polar residues" evidence="1">
    <location>
        <begin position="787"/>
        <end position="797"/>
    </location>
</feature>
<protein>
    <recommendedName>
        <fullName evidence="2">F-box domain-containing protein</fullName>
    </recommendedName>
</protein>
<feature type="region of interest" description="Disordered" evidence="1">
    <location>
        <begin position="952"/>
        <end position="1025"/>
    </location>
</feature>
<feature type="region of interest" description="Disordered" evidence="1">
    <location>
        <begin position="99"/>
        <end position="136"/>
    </location>
</feature>
<dbReference type="Gene3D" id="1.20.1280.50">
    <property type="match status" value="1"/>
</dbReference>
<feature type="compositionally biased region" description="Low complexity" evidence="1">
    <location>
        <begin position="125"/>
        <end position="136"/>
    </location>
</feature>
<feature type="compositionally biased region" description="Low complexity" evidence="1">
    <location>
        <begin position="642"/>
        <end position="654"/>
    </location>
</feature>
<feature type="region of interest" description="Disordered" evidence="1">
    <location>
        <begin position="715"/>
        <end position="834"/>
    </location>
</feature>
<dbReference type="SUPFAM" id="SSF141255">
    <property type="entry name" value="YccV-like"/>
    <property type="match status" value="1"/>
</dbReference>
<dbReference type="AlphaFoldDB" id="A0AAD4D5D0"/>
<reference evidence="3" key="1">
    <citation type="journal article" date="2020" name="Fungal Divers.">
        <title>Resolving the Mortierellaceae phylogeny through synthesis of multi-gene phylogenetics and phylogenomics.</title>
        <authorList>
            <person name="Vandepol N."/>
            <person name="Liber J."/>
            <person name="Desiro A."/>
            <person name="Na H."/>
            <person name="Kennedy M."/>
            <person name="Barry K."/>
            <person name="Grigoriev I.V."/>
            <person name="Miller A.N."/>
            <person name="O'Donnell K."/>
            <person name="Stajich J.E."/>
            <person name="Bonito G."/>
        </authorList>
    </citation>
    <scope>NUCLEOTIDE SEQUENCE</scope>
    <source>
        <strain evidence="3">NRRL 28262</strain>
    </source>
</reference>
<dbReference type="InterPro" id="IPR001810">
    <property type="entry name" value="F-box_dom"/>
</dbReference>
<feature type="compositionally biased region" description="Low complexity" evidence="1">
    <location>
        <begin position="798"/>
        <end position="813"/>
    </location>
</feature>
<dbReference type="PANTHER" id="PTHR31350:SF27">
    <property type="entry name" value="HEMIMETHYLATED DNA-BINDING DOMAIN-CONTAINING PROTEIN"/>
    <property type="match status" value="1"/>
</dbReference>
<evidence type="ECO:0000313" key="3">
    <source>
        <dbReference type="EMBL" id="KAG0267196.1"/>
    </source>
</evidence>
<dbReference type="Proteomes" id="UP001194580">
    <property type="component" value="Unassembled WGS sequence"/>
</dbReference>
<evidence type="ECO:0000313" key="4">
    <source>
        <dbReference type="Proteomes" id="UP001194580"/>
    </source>
</evidence>
<accession>A0AAD4D5D0</accession>
<feature type="region of interest" description="Disordered" evidence="1">
    <location>
        <begin position="359"/>
        <end position="381"/>
    </location>
</feature>
<dbReference type="InterPro" id="IPR011722">
    <property type="entry name" value="Hemimethylated_DNA-bd_dom"/>
</dbReference>
<proteinExistence type="predicted"/>
<dbReference type="SUPFAM" id="SSF81383">
    <property type="entry name" value="F-box domain"/>
    <property type="match status" value="1"/>
</dbReference>
<feature type="region of interest" description="Disordered" evidence="1">
    <location>
        <begin position="301"/>
        <end position="322"/>
    </location>
</feature>
<dbReference type="Pfam" id="PF13369">
    <property type="entry name" value="Transglut_core2"/>
    <property type="match status" value="1"/>
</dbReference>
<keyword evidence="4" id="KW-1185">Reference proteome</keyword>
<dbReference type="EMBL" id="JAAAIL010001635">
    <property type="protein sequence ID" value="KAG0267196.1"/>
    <property type="molecule type" value="Genomic_DNA"/>
</dbReference>
<dbReference type="SMART" id="SM00992">
    <property type="entry name" value="YccV-like"/>
    <property type="match status" value="1"/>
</dbReference>
<evidence type="ECO:0000256" key="1">
    <source>
        <dbReference type="SAM" id="MobiDB-lite"/>
    </source>
</evidence>
<dbReference type="Gene3D" id="2.30.30.390">
    <property type="entry name" value="Hemimethylated DNA-binding domain"/>
    <property type="match status" value="1"/>
</dbReference>
<dbReference type="Pfam" id="PF12937">
    <property type="entry name" value="F-box-like"/>
    <property type="match status" value="1"/>
</dbReference>
<dbReference type="PROSITE" id="PS50181">
    <property type="entry name" value="FBOX"/>
    <property type="match status" value="1"/>
</dbReference>
<evidence type="ECO:0000259" key="2">
    <source>
        <dbReference type="PROSITE" id="PS50181"/>
    </source>
</evidence>
<dbReference type="Pfam" id="PF08755">
    <property type="entry name" value="YccV-like"/>
    <property type="match status" value="1"/>
</dbReference>
<name>A0AAD4D5D0_9FUNG</name>
<dbReference type="InterPro" id="IPR036047">
    <property type="entry name" value="F-box-like_dom_sf"/>
</dbReference>
<comment type="caution">
    <text evidence="3">The sequence shown here is derived from an EMBL/GenBank/DDBJ whole genome shotgun (WGS) entry which is preliminary data.</text>
</comment>
<dbReference type="PANTHER" id="PTHR31350">
    <property type="entry name" value="SI:DKEY-261L7.2"/>
    <property type="match status" value="1"/>
</dbReference>
<dbReference type="SMART" id="SM00256">
    <property type="entry name" value="FBOX"/>
    <property type="match status" value="1"/>
</dbReference>
<feature type="compositionally biased region" description="Polar residues" evidence="1">
    <location>
        <begin position="766"/>
        <end position="777"/>
    </location>
</feature>
<dbReference type="GO" id="GO:0003677">
    <property type="term" value="F:DNA binding"/>
    <property type="evidence" value="ECO:0007669"/>
    <property type="project" value="InterPro"/>
</dbReference>
<gene>
    <name evidence="3" type="ORF">BGZ95_002899</name>
</gene>
<dbReference type="InterPro" id="IPR032698">
    <property type="entry name" value="SirB1_N"/>
</dbReference>
<feature type="region of interest" description="Disordered" evidence="1">
    <location>
        <begin position="634"/>
        <end position="659"/>
    </location>
</feature>
<feature type="domain" description="F-box" evidence="2">
    <location>
        <begin position="15"/>
        <end position="61"/>
    </location>
</feature>
<organism evidence="3 4">
    <name type="scientific">Linnemannia exigua</name>
    <dbReference type="NCBI Taxonomy" id="604196"/>
    <lineage>
        <taxon>Eukaryota</taxon>
        <taxon>Fungi</taxon>
        <taxon>Fungi incertae sedis</taxon>
        <taxon>Mucoromycota</taxon>
        <taxon>Mortierellomycotina</taxon>
        <taxon>Mortierellomycetes</taxon>
        <taxon>Mortierellales</taxon>
        <taxon>Mortierellaceae</taxon>
        <taxon>Linnemannia</taxon>
    </lineage>
</organism>